<protein>
    <submittedName>
        <fullName evidence="8">Transcriptional regulator</fullName>
    </submittedName>
</protein>
<keyword evidence="3 6" id="KW-0812">Transmembrane</keyword>
<feature type="domain" description="Cardiolipin synthase N-terminal" evidence="7">
    <location>
        <begin position="21"/>
        <end position="63"/>
    </location>
</feature>
<dbReference type="Proteomes" id="UP000223913">
    <property type="component" value="Unassembled WGS sequence"/>
</dbReference>
<evidence type="ECO:0000259" key="7">
    <source>
        <dbReference type="Pfam" id="PF13396"/>
    </source>
</evidence>
<evidence type="ECO:0000256" key="6">
    <source>
        <dbReference type="SAM" id="Phobius"/>
    </source>
</evidence>
<feature type="transmembrane region" description="Helical" evidence="6">
    <location>
        <begin position="6"/>
        <end position="29"/>
    </location>
</feature>
<reference evidence="8 9" key="1">
    <citation type="submission" date="2017-10" db="EMBL/GenBank/DDBJ databases">
        <title>The draft genome sequence of Lewinella nigricans NBRC 102662.</title>
        <authorList>
            <person name="Wang K."/>
        </authorList>
    </citation>
    <scope>NUCLEOTIDE SEQUENCE [LARGE SCALE GENOMIC DNA]</scope>
    <source>
        <strain evidence="8 9">NBRC 102662</strain>
    </source>
</reference>
<keyword evidence="2" id="KW-1003">Cell membrane</keyword>
<dbReference type="GO" id="GO:0005886">
    <property type="term" value="C:plasma membrane"/>
    <property type="evidence" value="ECO:0007669"/>
    <property type="project" value="UniProtKB-SubCell"/>
</dbReference>
<evidence type="ECO:0000256" key="4">
    <source>
        <dbReference type="ARBA" id="ARBA00022989"/>
    </source>
</evidence>
<feature type="transmembrane region" description="Helical" evidence="6">
    <location>
        <begin position="41"/>
        <end position="61"/>
    </location>
</feature>
<name>A0A2D0MYI6_FLAN2</name>
<keyword evidence="4 6" id="KW-1133">Transmembrane helix</keyword>
<organism evidence="8 9">
    <name type="scientific">Flavilitoribacter nigricans (strain ATCC 23147 / DSM 23189 / NBRC 102662 / NCIMB 1420 / SS-2)</name>
    <name type="common">Lewinella nigricans</name>
    <dbReference type="NCBI Taxonomy" id="1122177"/>
    <lineage>
        <taxon>Bacteria</taxon>
        <taxon>Pseudomonadati</taxon>
        <taxon>Bacteroidota</taxon>
        <taxon>Saprospiria</taxon>
        <taxon>Saprospirales</taxon>
        <taxon>Lewinellaceae</taxon>
        <taxon>Flavilitoribacter</taxon>
    </lineage>
</organism>
<comment type="subcellular location">
    <subcellularLocation>
        <location evidence="1">Cell membrane</location>
        <topology evidence="1">Multi-pass membrane protein</topology>
    </subcellularLocation>
</comment>
<dbReference type="Pfam" id="PF13396">
    <property type="entry name" value="PLDc_N"/>
    <property type="match status" value="1"/>
</dbReference>
<keyword evidence="5 6" id="KW-0472">Membrane</keyword>
<evidence type="ECO:0000256" key="1">
    <source>
        <dbReference type="ARBA" id="ARBA00004651"/>
    </source>
</evidence>
<dbReference type="EMBL" id="PDUD01000057">
    <property type="protein sequence ID" value="PHN01334.1"/>
    <property type="molecule type" value="Genomic_DNA"/>
</dbReference>
<dbReference type="AlphaFoldDB" id="A0A2D0MYI6"/>
<evidence type="ECO:0000313" key="9">
    <source>
        <dbReference type="Proteomes" id="UP000223913"/>
    </source>
</evidence>
<accession>A0A2D0MYI6</accession>
<comment type="caution">
    <text evidence="8">The sequence shown here is derived from an EMBL/GenBank/DDBJ whole genome shotgun (WGS) entry which is preliminary data.</text>
</comment>
<proteinExistence type="predicted"/>
<evidence type="ECO:0000256" key="5">
    <source>
        <dbReference type="ARBA" id="ARBA00023136"/>
    </source>
</evidence>
<evidence type="ECO:0000313" key="8">
    <source>
        <dbReference type="EMBL" id="PHN01334.1"/>
    </source>
</evidence>
<sequence length="70" mass="7509">MAGIVAGSVAIYVIGAILLFILVVLALVDLYKGSYPMNKKLLWLVIILVIPYIGAILYFAVGRNAGRSVT</sequence>
<dbReference type="InterPro" id="IPR027379">
    <property type="entry name" value="CLS_N"/>
</dbReference>
<evidence type="ECO:0000256" key="2">
    <source>
        <dbReference type="ARBA" id="ARBA00022475"/>
    </source>
</evidence>
<keyword evidence="9" id="KW-1185">Reference proteome</keyword>
<evidence type="ECO:0000256" key="3">
    <source>
        <dbReference type="ARBA" id="ARBA00022692"/>
    </source>
</evidence>
<gene>
    <name evidence="8" type="ORF">CRP01_37715</name>
</gene>